<gene>
    <name evidence="1" type="ORF">Scep_024271</name>
</gene>
<reference evidence="1 2" key="1">
    <citation type="submission" date="2024-01" db="EMBL/GenBank/DDBJ databases">
        <title>Genome assemblies of Stephania.</title>
        <authorList>
            <person name="Yang L."/>
        </authorList>
    </citation>
    <scope>NUCLEOTIDE SEQUENCE [LARGE SCALE GENOMIC DNA]</scope>
    <source>
        <strain evidence="1">JXDWG</strain>
        <tissue evidence="1">Leaf</tissue>
    </source>
</reference>
<organism evidence="1 2">
    <name type="scientific">Stephania cephalantha</name>
    <dbReference type="NCBI Taxonomy" id="152367"/>
    <lineage>
        <taxon>Eukaryota</taxon>
        <taxon>Viridiplantae</taxon>
        <taxon>Streptophyta</taxon>
        <taxon>Embryophyta</taxon>
        <taxon>Tracheophyta</taxon>
        <taxon>Spermatophyta</taxon>
        <taxon>Magnoliopsida</taxon>
        <taxon>Ranunculales</taxon>
        <taxon>Menispermaceae</taxon>
        <taxon>Menispermoideae</taxon>
        <taxon>Cissampelideae</taxon>
        <taxon>Stephania</taxon>
    </lineage>
</organism>
<dbReference type="EMBL" id="JBBNAG010000010">
    <property type="protein sequence ID" value="KAK9100841.1"/>
    <property type="molecule type" value="Genomic_DNA"/>
</dbReference>
<dbReference type="Proteomes" id="UP001419268">
    <property type="component" value="Unassembled WGS sequence"/>
</dbReference>
<sequence>MTLNNGNTALTCLLMKKRKKKKREIEGGGIVLVDDKSHLKNCRYWLNLWIEKDLKSRTPSMTRVQIMLQVRFAFEMSIVARFGLRMNQSSEFQVMPTKCLGKILLIRFIETHSIYLMKCIKESFIYFPLKLSSEHE</sequence>
<comment type="caution">
    <text evidence="1">The sequence shown here is derived from an EMBL/GenBank/DDBJ whole genome shotgun (WGS) entry which is preliminary data.</text>
</comment>
<evidence type="ECO:0000313" key="2">
    <source>
        <dbReference type="Proteomes" id="UP001419268"/>
    </source>
</evidence>
<proteinExistence type="predicted"/>
<keyword evidence="2" id="KW-1185">Reference proteome</keyword>
<protein>
    <submittedName>
        <fullName evidence="1">Uncharacterized protein</fullName>
    </submittedName>
</protein>
<accession>A0AAP0EXE4</accession>
<name>A0AAP0EXE4_9MAGN</name>
<evidence type="ECO:0000313" key="1">
    <source>
        <dbReference type="EMBL" id="KAK9100841.1"/>
    </source>
</evidence>
<dbReference type="AlphaFoldDB" id="A0AAP0EXE4"/>